<sequence length="53" mass="5969">MALFFARADDSSHSIRHLLGHFKIVGNPFMKMDAYDSIADVPLRSLGFKQAMN</sequence>
<proteinExistence type="predicted"/>
<dbReference type="EMBL" id="CP036348">
    <property type="protein sequence ID" value="QDV71045.1"/>
    <property type="molecule type" value="Genomic_DNA"/>
</dbReference>
<protein>
    <submittedName>
        <fullName evidence="1">Uncharacterized protein</fullName>
    </submittedName>
</protein>
<name>A0A518JZZ4_9BACT</name>
<evidence type="ECO:0000313" key="2">
    <source>
        <dbReference type="Proteomes" id="UP000315082"/>
    </source>
</evidence>
<gene>
    <name evidence="1" type="ORF">Poly24_47780</name>
</gene>
<dbReference type="AlphaFoldDB" id="A0A518JZZ4"/>
<keyword evidence="2" id="KW-1185">Reference proteome</keyword>
<accession>A0A518JZZ4</accession>
<dbReference type="KEGG" id="rcf:Poly24_47780"/>
<evidence type="ECO:0000313" key="1">
    <source>
        <dbReference type="EMBL" id="QDV71045.1"/>
    </source>
</evidence>
<organism evidence="1 2">
    <name type="scientific">Rosistilla carotiformis</name>
    <dbReference type="NCBI Taxonomy" id="2528017"/>
    <lineage>
        <taxon>Bacteria</taxon>
        <taxon>Pseudomonadati</taxon>
        <taxon>Planctomycetota</taxon>
        <taxon>Planctomycetia</taxon>
        <taxon>Pirellulales</taxon>
        <taxon>Pirellulaceae</taxon>
        <taxon>Rosistilla</taxon>
    </lineage>
</organism>
<reference evidence="1 2" key="1">
    <citation type="submission" date="2019-02" db="EMBL/GenBank/DDBJ databases">
        <title>Deep-cultivation of Planctomycetes and their phenomic and genomic characterization uncovers novel biology.</title>
        <authorList>
            <person name="Wiegand S."/>
            <person name="Jogler M."/>
            <person name="Boedeker C."/>
            <person name="Pinto D."/>
            <person name="Vollmers J."/>
            <person name="Rivas-Marin E."/>
            <person name="Kohn T."/>
            <person name="Peeters S.H."/>
            <person name="Heuer A."/>
            <person name="Rast P."/>
            <person name="Oberbeckmann S."/>
            <person name="Bunk B."/>
            <person name="Jeske O."/>
            <person name="Meyerdierks A."/>
            <person name="Storesund J.E."/>
            <person name="Kallscheuer N."/>
            <person name="Luecker S."/>
            <person name="Lage O.M."/>
            <person name="Pohl T."/>
            <person name="Merkel B.J."/>
            <person name="Hornburger P."/>
            <person name="Mueller R.-W."/>
            <person name="Bruemmer F."/>
            <person name="Labrenz M."/>
            <person name="Spormann A.M."/>
            <person name="Op den Camp H."/>
            <person name="Overmann J."/>
            <person name="Amann R."/>
            <person name="Jetten M.S.M."/>
            <person name="Mascher T."/>
            <person name="Medema M.H."/>
            <person name="Devos D.P."/>
            <person name="Kaster A.-K."/>
            <person name="Ovreas L."/>
            <person name="Rohde M."/>
            <person name="Galperin M.Y."/>
            <person name="Jogler C."/>
        </authorList>
    </citation>
    <scope>NUCLEOTIDE SEQUENCE [LARGE SCALE GENOMIC DNA]</scope>
    <source>
        <strain evidence="1 2">Poly24</strain>
    </source>
</reference>
<dbReference type="Proteomes" id="UP000315082">
    <property type="component" value="Chromosome"/>
</dbReference>